<gene>
    <name evidence="2" type="primary">yhfK</name>
    <name evidence="2" type="ORF">HDIA_3620</name>
</gene>
<dbReference type="Pfam" id="PF13460">
    <property type="entry name" value="NAD_binding_10"/>
    <property type="match status" value="1"/>
</dbReference>
<keyword evidence="3" id="KW-1185">Reference proteome</keyword>
<dbReference type="CDD" id="cd05244">
    <property type="entry name" value="BVR-B_like_SDR_a"/>
    <property type="match status" value="1"/>
</dbReference>
<dbReference type="PANTHER" id="PTHR43355:SF2">
    <property type="entry name" value="FLAVIN REDUCTASE (NADPH)"/>
    <property type="match status" value="1"/>
</dbReference>
<feature type="domain" description="NAD(P)-binding" evidence="1">
    <location>
        <begin position="7"/>
        <end position="197"/>
    </location>
</feature>
<evidence type="ECO:0000313" key="3">
    <source>
        <dbReference type="Proteomes" id="UP000223606"/>
    </source>
</evidence>
<dbReference type="InterPro" id="IPR016040">
    <property type="entry name" value="NAD(P)-bd_dom"/>
</dbReference>
<dbReference type="SUPFAM" id="SSF51735">
    <property type="entry name" value="NAD(P)-binding Rossmann-fold domains"/>
    <property type="match status" value="1"/>
</dbReference>
<organism evidence="2 3">
    <name type="scientific">Hartmannibacter diazotrophicus</name>
    <dbReference type="NCBI Taxonomy" id="1482074"/>
    <lineage>
        <taxon>Bacteria</taxon>
        <taxon>Pseudomonadati</taxon>
        <taxon>Pseudomonadota</taxon>
        <taxon>Alphaproteobacteria</taxon>
        <taxon>Hyphomicrobiales</taxon>
        <taxon>Pleomorphomonadaceae</taxon>
        <taxon>Hartmannibacter</taxon>
    </lineage>
</organism>
<dbReference type="EMBL" id="LT960614">
    <property type="protein sequence ID" value="SON57161.1"/>
    <property type="molecule type" value="Genomic_DNA"/>
</dbReference>
<dbReference type="GO" id="GO:0004074">
    <property type="term" value="F:biliverdin reductase [NAD(P)H] activity"/>
    <property type="evidence" value="ECO:0007669"/>
    <property type="project" value="TreeGrafter"/>
</dbReference>
<dbReference type="PANTHER" id="PTHR43355">
    <property type="entry name" value="FLAVIN REDUCTASE (NADPH)"/>
    <property type="match status" value="1"/>
</dbReference>
<evidence type="ECO:0000313" key="2">
    <source>
        <dbReference type="EMBL" id="SON57161.1"/>
    </source>
</evidence>
<dbReference type="EC" id="4.-.-.-" evidence="2"/>
<dbReference type="AlphaFoldDB" id="A0A2C9DBR4"/>
<dbReference type="InterPro" id="IPR051606">
    <property type="entry name" value="Polyketide_Oxido-like"/>
</dbReference>
<protein>
    <submittedName>
        <fullName evidence="2">Putative sugar epimerase YhfK</fullName>
        <ecNumber evidence="2">4.-.-.-</ecNumber>
    </submittedName>
</protein>
<accession>A0A2C9DBR4</accession>
<dbReference type="Gene3D" id="3.40.50.720">
    <property type="entry name" value="NAD(P)-binding Rossmann-like Domain"/>
    <property type="match status" value="1"/>
</dbReference>
<dbReference type="GO" id="GO:0016829">
    <property type="term" value="F:lyase activity"/>
    <property type="evidence" value="ECO:0007669"/>
    <property type="project" value="UniProtKB-KW"/>
</dbReference>
<proteinExistence type="predicted"/>
<dbReference type="KEGG" id="hdi:HDIA_3620"/>
<sequence>MNVIAFGATGSVGRLAVEKMLADGHAVTAFVRDPAKLRIVHPNLQVVVGNALDPEAVADAVDGHDAVVVTLGAGTSRKSTIRSKGTMTIIQAMQARGVRRLICQSTLGAHESWPNLNFFWKRIMFGLLLRPVFKDHELQESLVRASGLDWTIVRPSAFTDGPATGTYREGFPPAERRLTLTIARSDIAAFLSRQLADRRYLRRAVAISN</sequence>
<dbReference type="OrthoDB" id="7352421at2"/>
<dbReference type="RefSeq" id="WP_099557458.1">
    <property type="nucleotide sequence ID" value="NZ_LT960614.1"/>
</dbReference>
<name>A0A2C9DBR4_9HYPH</name>
<keyword evidence="2" id="KW-0456">Lyase</keyword>
<dbReference type="GO" id="GO:0042602">
    <property type="term" value="F:riboflavin reductase (NADPH) activity"/>
    <property type="evidence" value="ECO:0007669"/>
    <property type="project" value="TreeGrafter"/>
</dbReference>
<dbReference type="Proteomes" id="UP000223606">
    <property type="component" value="Chromosome 1"/>
</dbReference>
<reference evidence="3" key="1">
    <citation type="submission" date="2017-09" db="EMBL/GenBank/DDBJ databases">
        <title>Genome sequence of Nannocystis excedens DSM 71.</title>
        <authorList>
            <person name="Blom J."/>
        </authorList>
    </citation>
    <scope>NUCLEOTIDE SEQUENCE [LARGE SCALE GENOMIC DNA]</scope>
    <source>
        <strain evidence="3">type strain: E19</strain>
    </source>
</reference>
<evidence type="ECO:0000259" key="1">
    <source>
        <dbReference type="Pfam" id="PF13460"/>
    </source>
</evidence>
<dbReference type="InterPro" id="IPR036291">
    <property type="entry name" value="NAD(P)-bd_dom_sf"/>
</dbReference>